<comment type="caution">
    <text evidence="3">The sequence shown here is derived from an EMBL/GenBank/DDBJ whole genome shotgun (WGS) entry which is preliminary data.</text>
</comment>
<protein>
    <submittedName>
        <fullName evidence="3">Uncharacterized protein</fullName>
    </submittedName>
</protein>
<dbReference type="AlphaFoldDB" id="A0A819VT48"/>
<dbReference type="InterPro" id="IPR011043">
    <property type="entry name" value="Gal_Oxase/kelch_b-propeller"/>
</dbReference>
<reference evidence="3" key="1">
    <citation type="submission" date="2021-02" db="EMBL/GenBank/DDBJ databases">
        <authorList>
            <person name="Nowell W R."/>
        </authorList>
    </citation>
    <scope>NUCLEOTIDE SEQUENCE</scope>
</reference>
<keyword evidence="1" id="KW-0880">Kelch repeat</keyword>
<evidence type="ECO:0000256" key="1">
    <source>
        <dbReference type="ARBA" id="ARBA00022441"/>
    </source>
</evidence>
<keyword evidence="2" id="KW-0677">Repeat</keyword>
<accession>A0A819VT48</accession>
<dbReference type="PANTHER" id="PTHR24412">
    <property type="entry name" value="KELCH PROTEIN"/>
    <property type="match status" value="1"/>
</dbReference>
<sequence>MNHYKEQGLPSQKNFYATAFPYWDTMFIQNGTSQGLYYSINGKTPNRTIVFEYYTTVSKLEQQNCHFQVLYSEANPGTLQFIYLAVPDGAKGAVVGIQGSNTGPFLQYSFQEPYAVLSNMSITFDTKNNNYTAVLLCGSKTCTVNEACVRNMCIQRGRLSFTAHWTRSNGRGYIIVRTPLNNTIYFGNPRINSSVDQGQHEQVGDGNQVDNIYWPLSRMPPKGSYMICFSTGSLLNGTDKSPVTVTIEIRRFRQSMETMSRTFNRSTTKLNECLDTSDTFIDSFVPRWSTVNSMKTARQKTTASRLLNGQVLVIGGTEEDGATNTTELYDPLSGNWTSVTDMNSARQYHTASVLSNGKVLVIGGDTIYYNIMNTAELYDPSSKKWTNVANMTASRRYHTATVLTDGKVLVVGGYNGSVAQNTAELYDPLSNNWIDAGNMGSRREQHTASLLLDGKVLILGGGINHFTAGNSAEIYDPSSRKWTNVGNMSIARMYHTASVLLDGKVLVVGGQDGSVTHNTAELYEPSSRQWTNVANMTTPRSLHTATVLSDGKVLVVGGENNAGWLDTAELYDPSSRSWTPAARMTYLRSEAAVVTLLNGNILMIGGSYRNPLKGVELYHP</sequence>
<dbReference type="Proteomes" id="UP000663868">
    <property type="component" value="Unassembled WGS sequence"/>
</dbReference>
<dbReference type="InterPro" id="IPR015915">
    <property type="entry name" value="Kelch-typ_b-propeller"/>
</dbReference>
<dbReference type="SMART" id="SM00612">
    <property type="entry name" value="Kelch"/>
    <property type="match status" value="6"/>
</dbReference>
<dbReference type="PANTHER" id="PTHR24412:SF489">
    <property type="entry name" value="RING FINGER DOMAIN AND KELCH REPEAT-CONTAINING PROTEIN DDB_G0271372"/>
    <property type="match status" value="1"/>
</dbReference>
<evidence type="ECO:0000256" key="2">
    <source>
        <dbReference type="ARBA" id="ARBA00022737"/>
    </source>
</evidence>
<organism evidence="3 4">
    <name type="scientific">Adineta steineri</name>
    <dbReference type="NCBI Taxonomy" id="433720"/>
    <lineage>
        <taxon>Eukaryota</taxon>
        <taxon>Metazoa</taxon>
        <taxon>Spiralia</taxon>
        <taxon>Gnathifera</taxon>
        <taxon>Rotifera</taxon>
        <taxon>Eurotatoria</taxon>
        <taxon>Bdelloidea</taxon>
        <taxon>Adinetida</taxon>
        <taxon>Adinetidae</taxon>
        <taxon>Adineta</taxon>
    </lineage>
</organism>
<dbReference type="Pfam" id="PF24681">
    <property type="entry name" value="Kelch_KLHDC2_KLHL20_DRC7"/>
    <property type="match status" value="1"/>
</dbReference>
<gene>
    <name evidence="3" type="ORF">KXQ929_LOCUS35251</name>
</gene>
<evidence type="ECO:0000313" key="3">
    <source>
        <dbReference type="EMBL" id="CAF4114085.1"/>
    </source>
</evidence>
<proteinExistence type="predicted"/>
<evidence type="ECO:0000313" key="4">
    <source>
        <dbReference type="Proteomes" id="UP000663868"/>
    </source>
</evidence>
<dbReference type="SUPFAM" id="SSF50965">
    <property type="entry name" value="Galactose oxidase, central domain"/>
    <property type="match status" value="1"/>
</dbReference>
<dbReference type="InterPro" id="IPR006652">
    <property type="entry name" value="Kelch_1"/>
</dbReference>
<dbReference type="EMBL" id="CAJOBB010005057">
    <property type="protein sequence ID" value="CAF4114085.1"/>
    <property type="molecule type" value="Genomic_DNA"/>
</dbReference>
<name>A0A819VT48_9BILA</name>
<dbReference type="Pfam" id="PF01344">
    <property type="entry name" value="Kelch_1"/>
    <property type="match status" value="2"/>
</dbReference>
<dbReference type="Gene3D" id="2.120.10.80">
    <property type="entry name" value="Kelch-type beta propeller"/>
    <property type="match status" value="2"/>
</dbReference>